<dbReference type="InterPro" id="IPR004625">
    <property type="entry name" value="PyrdxlKinase"/>
</dbReference>
<dbReference type="Proteomes" id="UP000318242">
    <property type="component" value="Unassembled WGS sequence"/>
</dbReference>
<dbReference type="NCBIfam" id="TIGR00687">
    <property type="entry name" value="pyridox_kin"/>
    <property type="match status" value="1"/>
</dbReference>
<evidence type="ECO:0000256" key="4">
    <source>
        <dbReference type="ARBA" id="ARBA00022777"/>
    </source>
</evidence>
<evidence type="ECO:0000313" key="7">
    <source>
        <dbReference type="EMBL" id="GEA61072.1"/>
    </source>
</evidence>
<organism evidence="7 8">
    <name type="scientific">Vibrio comitans NBRC 102076</name>
    <dbReference type="NCBI Taxonomy" id="1219078"/>
    <lineage>
        <taxon>Bacteria</taxon>
        <taxon>Pseudomonadati</taxon>
        <taxon>Pseudomonadota</taxon>
        <taxon>Gammaproteobacteria</taxon>
        <taxon>Vibrionales</taxon>
        <taxon>Vibrionaceae</taxon>
        <taxon>Vibrio</taxon>
    </lineage>
</organism>
<sequence length="295" mass="32331">MNKIYLENNKMANVISIQSHVVFGHAGNSSAVFPMQRMGVEVWPIHTVQFSNHTQYQQGWTGRVFDSSDITDIIAGLNNIDQLRNCDALVSGYQGSGSQCDSVAYAVKQMKQHNSASLYVCDPVMGDPEKGCIVPEEVTNKLVNHLMPIADVIVPNQFELTQFTGVPISSLEDAVRACNLALSKGPKFVLVKHLHSLSDDCFSMMLATEEGAYLAQRPHLKFDKQPVGVGDLISGLFTAGLVKGMTPQDAFAHAHNAAYGVLKVTQEQKSWELQTINAQNEFVEPTSNYTVTKVA</sequence>
<proteinExistence type="predicted"/>
<dbReference type="Gene3D" id="3.40.1190.20">
    <property type="match status" value="1"/>
</dbReference>
<feature type="domain" description="Pyridoxamine kinase/Phosphomethylpyrimidine kinase" evidence="6">
    <location>
        <begin position="103"/>
        <end position="263"/>
    </location>
</feature>
<dbReference type="InterPro" id="IPR013749">
    <property type="entry name" value="PM/HMP-P_kinase-1"/>
</dbReference>
<dbReference type="NCBIfam" id="NF004398">
    <property type="entry name" value="PRK05756.1"/>
    <property type="match status" value="1"/>
</dbReference>
<keyword evidence="2" id="KW-0808">Transferase</keyword>
<gene>
    <name evidence="7" type="primary">pdxY</name>
    <name evidence="7" type="ORF">VCO01S_22650</name>
</gene>
<dbReference type="GO" id="GO:0009443">
    <property type="term" value="P:pyridoxal 5'-phosphate salvage"/>
    <property type="evidence" value="ECO:0007669"/>
    <property type="project" value="InterPro"/>
</dbReference>
<evidence type="ECO:0000256" key="1">
    <source>
        <dbReference type="ARBA" id="ARBA00012104"/>
    </source>
</evidence>
<evidence type="ECO:0000256" key="3">
    <source>
        <dbReference type="ARBA" id="ARBA00022741"/>
    </source>
</evidence>
<reference evidence="7 8" key="1">
    <citation type="submission" date="2019-06" db="EMBL/GenBank/DDBJ databases">
        <title>Whole genome shotgun sequence of Vibrio comitans NBRC 102076.</title>
        <authorList>
            <person name="Hosoyama A."/>
            <person name="Uohara A."/>
            <person name="Ohji S."/>
            <person name="Ichikawa N."/>
        </authorList>
    </citation>
    <scope>NUCLEOTIDE SEQUENCE [LARGE SCALE GENOMIC DNA]</scope>
    <source>
        <strain evidence="7 8">NBRC 102076</strain>
    </source>
</reference>
<dbReference type="Pfam" id="PF08543">
    <property type="entry name" value="Phos_pyr_kin"/>
    <property type="match status" value="1"/>
</dbReference>
<comment type="caution">
    <text evidence="7">The sequence shown here is derived from an EMBL/GenBank/DDBJ whole genome shotgun (WGS) entry which is preliminary data.</text>
</comment>
<dbReference type="PANTHER" id="PTHR10534:SF2">
    <property type="entry name" value="PYRIDOXAL KINASE"/>
    <property type="match status" value="1"/>
</dbReference>
<keyword evidence="3" id="KW-0547">Nucleotide-binding</keyword>
<evidence type="ECO:0000256" key="5">
    <source>
        <dbReference type="ARBA" id="ARBA00022840"/>
    </source>
</evidence>
<accession>A0A4Y3IPM3</accession>
<dbReference type="PANTHER" id="PTHR10534">
    <property type="entry name" value="PYRIDOXAL KINASE"/>
    <property type="match status" value="1"/>
</dbReference>
<evidence type="ECO:0000313" key="8">
    <source>
        <dbReference type="Proteomes" id="UP000318242"/>
    </source>
</evidence>
<dbReference type="GO" id="GO:0005524">
    <property type="term" value="F:ATP binding"/>
    <property type="evidence" value="ECO:0007669"/>
    <property type="project" value="UniProtKB-KW"/>
</dbReference>
<evidence type="ECO:0000259" key="6">
    <source>
        <dbReference type="Pfam" id="PF08543"/>
    </source>
</evidence>
<dbReference type="AlphaFoldDB" id="A0A4Y3IPM3"/>
<dbReference type="InterPro" id="IPR029056">
    <property type="entry name" value="Ribokinase-like"/>
</dbReference>
<evidence type="ECO:0000256" key="2">
    <source>
        <dbReference type="ARBA" id="ARBA00022679"/>
    </source>
</evidence>
<protein>
    <recommendedName>
        <fullName evidence="1">pyridoxal kinase</fullName>
        <ecNumber evidence="1">2.7.1.35</ecNumber>
    </recommendedName>
</protein>
<dbReference type="CDD" id="cd01173">
    <property type="entry name" value="pyridoxal_pyridoxamine_kinase"/>
    <property type="match status" value="1"/>
</dbReference>
<keyword evidence="5" id="KW-0067">ATP-binding</keyword>
<dbReference type="GO" id="GO:0005829">
    <property type="term" value="C:cytosol"/>
    <property type="evidence" value="ECO:0007669"/>
    <property type="project" value="TreeGrafter"/>
</dbReference>
<dbReference type="GO" id="GO:0008478">
    <property type="term" value="F:pyridoxal kinase activity"/>
    <property type="evidence" value="ECO:0007669"/>
    <property type="project" value="UniProtKB-EC"/>
</dbReference>
<keyword evidence="8" id="KW-1185">Reference proteome</keyword>
<dbReference type="EMBL" id="BJLH01000009">
    <property type="protein sequence ID" value="GEA61072.1"/>
    <property type="molecule type" value="Genomic_DNA"/>
</dbReference>
<dbReference type="SUPFAM" id="SSF53613">
    <property type="entry name" value="Ribokinase-like"/>
    <property type="match status" value="1"/>
</dbReference>
<dbReference type="EC" id="2.7.1.35" evidence="1"/>
<keyword evidence="4 7" id="KW-0418">Kinase</keyword>
<name>A0A4Y3IPM3_9VIBR</name>